<comment type="similarity">
    <text evidence="5">Belongs to the SAT4 family.</text>
</comment>
<dbReference type="EMBL" id="SNSC02000001">
    <property type="protein sequence ID" value="TID27703.1"/>
    <property type="molecule type" value="Genomic_DNA"/>
</dbReference>
<evidence type="ECO:0000256" key="6">
    <source>
        <dbReference type="SAM" id="Phobius"/>
    </source>
</evidence>
<dbReference type="AlphaFoldDB" id="A0A4Z1PFG3"/>
<comment type="subcellular location">
    <subcellularLocation>
        <location evidence="1">Membrane</location>
        <topology evidence="1">Multi-pass membrane protein</topology>
    </subcellularLocation>
</comment>
<keyword evidence="2 6" id="KW-0812">Transmembrane</keyword>
<reference evidence="8 9" key="1">
    <citation type="submission" date="2019-04" db="EMBL/GenBank/DDBJ databases">
        <title>High contiguity whole genome sequence and gene annotation resource for two Venturia nashicola isolates.</title>
        <authorList>
            <person name="Prokchorchik M."/>
            <person name="Won K."/>
            <person name="Lee Y."/>
            <person name="Choi E.D."/>
            <person name="Segonzac C."/>
            <person name="Sohn K.H."/>
        </authorList>
    </citation>
    <scope>NUCLEOTIDE SEQUENCE [LARGE SCALE GENOMIC DNA]</scope>
    <source>
        <strain evidence="8 9">PRI2</strain>
    </source>
</reference>
<dbReference type="PANTHER" id="PTHR33048:SF129">
    <property type="entry name" value="INTEGRAL MEMBRANE PROTEIN-RELATED"/>
    <property type="match status" value="1"/>
</dbReference>
<dbReference type="InterPro" id="IPR049326">
    <property type="entry name" value="Rhodopsin_dom_fungi"/>
</dbReference>
<keyword evidence="9" id="KW-1185">Reference proteome</keyword>
<feature type="transmembrane region" description="Helical" evidence="6">
    <location>
        <begin position="244"/>
        <end position="266"/>
    </location>
</feature>
<evidence type="ECO:0000256" key="4">
    <source>
        <dbReference type="ARBA" id="ARBA00023136"/>
    </source>
</evidence>
<dbReference type="PANTHER" id="PTHR33048">
    <property type="entry name" value="PTH11-LIKE INTEGRAL MEMBRANE PROTEIN (AFU_ORTHOLOGUE AFUA_5G11245)"/>
    <property type="match status" value="1"/>
</dbReference>
<dbReference type="InterPro" id="IPR052337">
    <property type="entry name" value="SAT4-like"/>
</dbReference>
<evidence type="ECO:0000256" key="2">
    <source>
        <dbReference type="ARBA" id="ARBA00022692"/>
    </source>
</evidence>
<evidence type="ECO:0000313" key="9">
    <source>
        <dbReference type="Proteomes" id="UP000298493"/>
    </source>
</evidence>
<dbReference type="Pfam" id="PF20684">
    <property type="entry name" value="Fung_rhodopsin"/>
    <property type="match status" value="1"/>
</dbReference>
<feature type="domain" description="Rhodopsin" evidence="7">
    <location>
        <begin position="63"/>
        <end position="310"/>
    </location>
</feature>
<evidence type="ECO:0000256" key="3">
    <source>
        <dbReference type="ARBA" id="ARBA00022989"/>
    </source>
</evidence>
<name>A0A4Z1PFG3_9PEZI</name>
<keyword evidence="3 6" id="KW-1133">Transmembrane helix</keyword>
<proteinExistence type="inferred from homology"/>
<dbReference type="STRING" id="86259.A0A4Z1PFG3"/>
<feature type="transmembrane region" description="Helical" evidence="6">
    <location>
        <begin position="48"/>
        <end position="68"/>
    </location>
</feature>
<dbReference type="GO" id="GO:0016020">
    <property type="term" value="C:membrane"/>
    <property type="evidence" value="ECO:0007669"/>
    <property type="project" value="UniProtKB-SubCell"/>
</dbReference>
<feature type="transmembrane region" description="Helical" evidence="6">
    <location>
        <begin position="80"/>
        <end position="101"/>
    </location>
</feature>
<feature type="transmembrane region" description="Helical" evidence="6">
    <location>
        <begin position="165"/>
        <end position="192"/>
    </location>
</feature>
<feature type="transmembrane region" description="Helical" evidence="6">
    <location>
        <begin position="212"/>
        <end position="232"/>
    </location>
</feature>
<evidence type="ECO:0000256" key="5">
    <source>
        <dbReference type="ARBA" id="ARBA00038359"/>
    </source>
</evidence>
<sequence length="421" mass="47461">MERRNTNIPSPVNLDTTLTSYKIPLSAIALWPPANHEHPERRFGLAPFAFFMQFLTTVVLAGRIWARITRRAGSFGGDDVLIILAWSFGTAFTVASIYGVIDGGYDRHIWDIELSSIVQAGFAAFAIEALFLSSTCLTKISILLFYRRLVDRSYSQRMQRVIYGLIIFTVAYFIGFGALLLFSCQPISSAWLSLDLEYAVPYRCMSRRYTDTIFGVVSVASDAYVLLIPELVIHRLKLQRRKKIVLFALFGSGAIVVGAGIARTVWLSRLHTDPRRDLTWIAYELLIWTTIEMQGNIMFASAPAMKSLVSAYFSEGDKPLESLIGYLGEYDSRFDASSNDWPLKSDAKMDMEKPLPLVLERALSTVEEKPPTPPKDDFKRWEESSYGGITVTERYSVVSELDAYPLRRGDGSEKVRKVLGY</sequence>
<feature type="transmembrane region" description="Helical" evidence="6">
    <location>
        <begin position="121"/>
        <end position="145"/>
    </location>
</feature>
<evidence type="ECO:0000259" key="7">
    <source>
        <dbReference type="Pfam" id="PF20684"/>
    </source>
</evidence>
<accession>A0A4Z1PFG3</accession>
<keyword evidence="4 6" id="KW-0472">Membrane</keyword>
<organism evidence="8 9">
    <name type="scientific">Venturia nashicola</name>
    <dbReference type="NCBI Taxonomy" id="86259"/>
    <lineage>
        <taxon>Eukaryota</taxon>
        <taxon>Fungi</taxon>
        <taxon>Dikarya</taxon>
        <taxon>Ascomycota</taxon>
        <taxon>Pezizomycotina</taxon>
        <taxon>Dothideomycetes</taxon>
        <taxon>Pleosporomycetidae</taxon>
        <taxon>Venturiales</taxon>
        <taxon>Venturiaceae</taxon>
        <taxon>Venturia</taxon>
    </lineage>
</organism>
<dbReference type="Proteomes" id="UP000298493">
    <property type="component" value="Unassembled WGS sequence"/>
</dbReference>
<evidence type="ECO:0000256" key="1">
    <source>
        <dbReference type="ARBA" id="ARBA00004141"/>
    </source>
</evidence>
<evidence type="ECO:0000313" key="8">
    <source>
        <dbReference type="EMBL" id="TID27703.1"/>
    </source>
</evidence>
<gene>
    <name evidence="8" type="ORF">E6O75_ATG00470</name>
</gene>
<protein>
    <recommendedName>
        <fullName evidence="7">Rhodopsin domain-containing protein</fullName>
    </recommendedName>
</protein>
<dbReference type="OrthoDB" id="4525788at2759"/>
<comment type="caution">
    <text evidence="8">The sequence shown here is derived from an EMBL/GenBank/DDBJ whole genome shotgun (WGS) entry which is preliminary data.</text>
</comment>